<organism evidence="1 2">
    <name type="scientific">Mycoavidus cysteinexigens</name>
    <dbReference type="NCBI Taxonomy" id="1553431"/>
    <lineage>
        <taxon>Bacteria</taxon>
        <taxon>Pseudomonadati</taxon>
        <taxon>Pseudomonadota</taxon>
        <taxon>Betaproteobacteria</taxon>
        <taxon>Burkholderiales</taxon>
        <taxon>Burkholderiaceae</taxon>
        <taxon>Mycoavidus</taxon>
    </lineage>
</organism>
<dbReference type="EMBL" id="AP018150">
    <property type="protein sequence ID" value="BBE08710.1"/>
    <property type="molecule type" value="Genomic_DNA"/>
</dbReference>
<proteinExistence type="predicted"/>
<dbReference type="GO" id="GO:0003677">
    <property type="term" value="F:DNA binding"/>
    <property type="evidence" value="ECO:0007669"/>
    <property type="project" value="InterPro"/>
</dbReference>
<evidence type="ECO:0000313" key="1">
    <source>
        <dbReference type="EMBL" id="BBE08710.1"/>
    </source>
</evidence>
<dbReference type="SMART" id="SM00530">
    <property type="entry name" value="HTH_XRE"/>
    <property type="match status" value="1"/>
</dbReference>
<keyword evidence="2" id="KW-1185">Reference proteome</keyword>
<dbReference type="Gene3D" id="1.10.260.40">
    <property type="entry name" value="lambda repressor-like DNA-binding domains"/>
    <property type="match status" value="1"/>
</dbReference>
<dbReference type="Pfam" id="PF01381">
    <property type="entry name" value="HTH_3"/>
    <property type="match status" value="1"/>
</dbReference>
<dbReference type="RefSeq" id="WP_197721983.1">
    <property type="nucleotide sequence ID" value="NZ_BSOD01000019.1"/>
</dbReference>
<gene>
    <name evidence="1" type="ORF">MCB1EB_0549</name>
</gene>
<dbReference type="AlphaFoldDB" id="A0A2Z6ETI4"/>
<sequence length="99" mass="11368">MMRSFRVERALQKLGADIRDARKRRRITVALMAERIGVTRVTLAKIEKGDPKVSMGSYALALYVLGKIDELEKLIDRTNDPLGLDMMDERLPKRIRVVQ</sequence>
<dbReference type="InterPro" id="IPR010982">
    <property type="entry name" value="Lambda_DNA-bd_dom_sf"/>
</dbReference>
<dbReference type="Proteomes" id="UP000282597">
    <property type="component" value="Chromosome"/>
</dbReference>
<dbReference type="KEGG" id="mcys:MCB1EB_0549"/>
<dbReference type="SUPFAM" id="SSF47413">
    <property type="entry name" value="lambda repressor-like DNA-binding domains"/>
    <property type="match status" value="1"/>
</dbReference>
<dbReference type="CDD" id="cd00093">
    <property type="entry name" value="HTH_XRE"/>
    <property type="match status" value="1"/>
</dbReference>
<accession>A0A2Z6ETI4</accession>
<protein>
    <submittedName>
        <fullName evidence="1">Uncharacterized protein</fullName>
    </submittedName>
</protein>
<dbReference type="PROSITE" id="PS50943">
    <property type="entry name" value="HTH_CROC1"/>
    <property type="match status" value="1"/>
</dbReference>
<dbReference type="InterPro" id="IPR001387">
    <property type="entry name" value="Cro/C1-type_HTH"/>
</dbReference>
<evidence type="ECO:0000313" key="2">
    <source>
        <dbReference type="Proteomes" id="UP000282597"/>
    </source>
</evidence>
<reference evidence="1 2" key="1">
    <citation type="journal article" date="2018" name="Microbes Environ.">
        <title>Comparative Genomic Insights into Endofungal Lifestyles of Two Bacterial Endosymbionts, Mycoavidus cysteinexigens and Burkholderia rhizoxinica.</title>
        <authorList>
            <person name="Sharmin D."/>
            <person name="Guo Y."/>
            <person name="Nishizawa T."/>
            <person name="Ohshima S."/>
            <person name="Sato Y."/>
            <person name="Takashima Y."/>
            <person name="Narisawa K."/>
            <person name="Ohta H."/>
        </authorList>
    </citation>
    <scope>NUCLEOTIDE SEQUENCE [LARGE SCALE GENOMIC DNA]</scope>
    <source>
        <strain evidence="1 2">B1-EB</strain>
    </source>
</reference>
<name>A0A2Z6ETI4_9BURK</name>